<evidence type="ECO:0000256" key="12">
    <source>
        <dbReference type="ARBA" id="ARBA00023180"/>
    </source>
</evidence>
<feature type="domain" description="Neurotransmitter-gated ion-channel ligand-binding" evidence="18">
    <location>
        <begin position="111"/>
        <end position="317"/>
    </location>
</feature>
<evidence type="ECO:0000256" key="6">
    <source>
        <dbReference type="ARBA" id="ARBA00022989"/>
    </source>
</evidence>
<dbReference type="FunFam" id="1.20.58.390:FF:000043">
    <property type="entry name" value="AcetylCholine Receptor"/>
    <property type="match status" value="1"/>
</dbReference>
<dbReference type="PANTHER" id="PTHR18945">
    <property type="entry name" value="NEUROTRANSMITTER GATED ION CHANNEL"/>
    <property type="match status" value="1"/>
</dbReference>
<evidence type="ECO:0000256" key="15">
    <source>
        <dbReference type="ARBA" id="ARBA00023303"/>
    </source>
</evidence>
<dbReference type="NCBIfam" id="TIGR00860">
    <property type="entry name" value="LIC"/>
    <property type="match status" value="1"/>
</dbReference>
<evidence type="ECO:0000256" key="17">
    <source>
        <dbReference type="RuleBase" id="RU000687"/>
    </source>
</evidence>
<dbReference type="CDD" id="cd19051">
    <property type="entry name" value="LGIC_TM_cation"/>
    <property type="match status" value="1"/>
</dbReference>
<dbReference type="InterPro" id="IPR018000">
    <property type="entry name" value="Neurotransmitter_ion_chnl_CS"/>
</dbReference>
<dbReference type="Pfam" id="PF02931">
    <property type="entry name" value="Neur_chan_LBD"/>
    <property type="match status" value="1"/>
</dbReference>
<feature type="transmembrane region" description="Helical" evidence="17">
    <location>
        <begin position="379"/>
        <end position="402"/>
    </location>
</feature>
<keyword evidence="5 17" id="KW-0732">Signal</keyword>
<dbReference type="eggNOG" id="KOG3646">
    <property type="taxonomic scope" value="Eukaryota"/>
</dbReference>
<feature type="transmembrane region" description="Helical" evidence="17">
    <location>
        <begin position="540"/>
        <end position="563"/>
    </location>
</feature>
<organism evidence="20 21">
    <name type="scientific">Bursaphelenchus xylophilus</name>
    <name type="common">Pinewood nematode worm</name>
    <name type="synonym">Aphelenchoides xylophilus</name>
    <dbReference type="NCBI Taxonomy" id="6326"/>
    <lineage>
        <taxon>Eukaryota</taxon>
        <taxon>Metazoa</taxon>
        <taxon>Ecdysozoa</taxon>
        <taxon>Nematoda</taxon>
        <taxon>Chromadorea</taxon>
        <taxon>Rhabditida</taxon>
        <taxon>Tylenchina</taxon>
        <taxon>Tylenchomorpha</taxon>
        <taxon>Aphelenchoidea</taxon>
        <taxon>Aphelenchoididae</taxon>
        <taxon>Bursaphelenchus</taxon>
    </lineage>
</organism>
<keyword evidence="14" id="KW-1071">Ligand-gated ion channel</keyword>
<dbReference type="InterPro" id="IPR006029">
    <property type="entry name" value="Neurotrans-gated_channel_TM"/>
</dbReference>
<dbReference type="FunFam" id="2.70.170.10:FF:000016">
    <property type="entry name" value="Nicotinic acetylcholine receptor subunit"/>
    <property type="match status" value="1"/>
</dbReference>
<accession>A0A1I7RVK5</accession>
<evidence type="ECO:0000256" key="8">
    <source>
        <dbReference type="ARBA" id="ARBA00023065"/>
    </source>
</evidence>
<feature type="transmembrane region" description="Helical" evidence="17">
    <location>
        <begin position="319"/>
        <end position="342"/>
    </location>
</feature>
<dbReference type="AlphaFoldDB" id="A0A1I7RVK5"/>
<evidence type="ECO:0000256" key="16">
    <source>
        <dbReference type="ARBA" id="ARBA00034104"/>
    </source>
</evidence>
<dbReference type="SUPFAM" id="SSF90112">
    <property type="entry name" value="Neurotransmitter-gated ion-channel transmembrane pore"/>
    <property type="match status" value="1"/>
</dbReference>
<evidence type="ECO:0000256" key="13">
    <source>
        <dbReference type="ARBA" id="ARBA00023257"/>
    </source>
</evidence>
<feature type="transmembrane region" description="Helical" evidence="17">
    <location>
        <begin position="349"/>
        <end position="367"/>
    </location>
</feature>
<evidence type="ECO:0000313" key="20">
    <source>
        <dbReference type="Proteomes" id="UP000095284"/>
    </source>
</evidence>
<keyword evidence="6 17" id="KW-1133">Transmembrane helix</keyword>
<dbReference type="InterPro" id="IPR006202">
    <property type="entry name" value="Neur_chan_lig-bd"/>
</dbReference>
<evidence type="ECO:0000256" key="11">
    <source>
        <dbReference type="ARBA" id="ARBA00023170"/>
    </source>
</evidence>
<keyword evidence="3" id="KW-1003">Cell membrane</keyword>
<dbReference type="InterPro" id="IPR002394">
    <property type="entry name" value="Nicotinic_acetylcholine_rcpt"/>
</dbReference>
<dbReference type="SUPFAM" id="SSF63712">
    <property type="entry name" value="Nicotinic receptor ligand binding domain-like"/>
    <property type="match status" value="1"/>
</dbReference>
<evidence type="ECO:0000256" key="2">
    <source>
        <dbReference type="ARBA" id="ARBA00022448"/>
    </source>
</evidence>
<keyword evidence="15 17" id="KW-0407">Ion channel</keyword>
<name>A0A1I7RVK5_BURXY</name>
<sequence length="580" mass="67803">MTLFFVLLSFSLFQAALANPRENCHNALDAIEVQVIQDPKVDQQMRETILNQVTKGFVGNQQNYNNFGSQECLKGVLYCTNIIRYNSSKVHHISAEAKPPLNRPTEYQTEEQRLLYHLMRTYERSVRPVRNASTTITVKLGMTLTNIFDIDEKSQVLTINVWLDQEWKDELLAWEPKQFSGITSIRLPCDTIWLPDILLYNNADDFTSGYMRSRAMVFYDGTVFWPPPTRLRSLCKIDVTYFPFDDQLCILKFGSWSYHGFQLDLTNRSTNIDLTNYVESGEFELVRVHQKRRVVKYSCCDEPYPDITFYIHVRRKTLFYIHNIVFPCVMMSVLTLLVFYLPPDSGEKVGLGITVLLAFSVFVLAVAEKMPETSESLPLIGIYLTTIMFLTSISVVMTVLVLNFHHRGFMNEEVPEWIDELFLNKLRRFVRMKKRRSSILTKAAAPCNNKTSRRRPTIISMNGVNKMDYELVPNGVDKEEEHENNNHNMALSHRMPDKLNVVEQTILTSLQELLQQQRYQFQQETRAEKWRMVAEVIDRLLFHIFLVSTLLITVIMLLMIPLYRRLFYDDQFDEKLFGRM</sequence>
<dbReference type="WBParaSite" id="BXY_0476700.1">
    <property type="protein sequence ID" value="BXY_0476700.1"/>
    <property type="gene ID" value="BXY_0476700"/>
</dbReference>
<dbReference type="PROSITE" id="PS00236">
    <property type="entry name" value="NEUROTR_ION_CHANNEL"/>
    <property type="match status" value="1"/>
</dbReference>
<evidence type="ECO:0000256" key="3">
    <source>
        <dbReference type="ARBA" id="ARBA00022475"/>
    </source>
</evidence>
<feature type="chain" id="PRO_5022252511" evidence="17">
    <location>
        <begin position="19"/>
        <end position="580"/>
    </location>
</feature>
<dbReference type="GO" id="GO:0045211">
    <property type="term" value="C:postsynaptic membrane"/>
    <property type="evidence" value="ECO:0007669"/>
    <property type="project" value="UniProtKB-SubCell"/>
</dbReference>
<keyword evidence="12" id="KW-0325">Glycoprotein</keyword>
<dbReference type="GO" id="GO:0004888">
    <property type="term" value="F:transmembrane signaling receptor activity"/>
    <property type="evidence" value="ECO:0007669"/>
    <property type="project" value="InterPro"/>
</dbReference>
<feature type="signal peptide" evidence="17">
    <location>
        <begin position="1"/>
        <end position="18"/>
    </location>
</feature>
<comment type="subcellular location">
    <subcellularLocation>
        <location evidence="16">Postsynaptic cell membrane</location>
        <topology evidence="16">Multi-pass membrane protein</topology>
    </subcellularLocation>
</comment>
<keyword evidence="2 17" id="KW-0813">Transport</keyword>
<feature type="domain" description="Neurotransmitter-gated ion-channel transmembrane" evidence="19">
    <location>
        <begin position="324"/>
        <end position="556"/>
    </location>
</feature>
<protein>
    <submittedName>
        <fullName evidence="21">Neuronal acetylcholine receptor subunit alpha-10-like</fullName>
    </submittedName>
</protein>
<dbReference type="PRINTS" id="PR00254">
    <property type="entry name" value="NICOTINICR"/>
</dbReference>
<keyword evidence="11" id="KW-0675">Receptor</keyword>
<dbReference type="InterPro" id="IPR038050">
    <property type="entry name" value="Neuro_actylchol_rec"/>
</dbReference>
<evidence type="ECO:0000256" key="5">
    <source>
        <dbReference type="ARBA" id="ARBA00022729"/>
    </source>
</evidence>
<evidence type="ECO:0000259" key="19">
    <source>
        <dbReference type="Pfam" id="PF02932"/>
    </source>
</evidence>
<dbReference type="GO" id="GO:0022848">
    <property type="term" value="F:acetylcholine-gated monoatomic cation-selective channel activity"/>
    <property type="evidence" value="ECO:0007669"/>
    <property type="project" value="InterPro"/>
</dbReference>
<dbReference type="InterPro" id="IPR036719">
    <property type="entry name" value="Neuro-gated_channel_TM_sf"/>
</dbReference>
<evidence type="ECO:0000256" key="14">
    <source>
        <dbReference type="ARBA" id="ARBA00023286"/>
    </source>
</evidence>
<dbReference type="PRINTS" id="PR00252">
    <property type="entry name" value="NRIONCHANNEL"/>
</dbReference>
<dbReference type="InterPro" id="IPR006201">
    <property type="entry name" value="Neur_channel"/>
</dbReference>
<keyword evidence="10" id="KW-1015">Disulfide bond</keyword>
<keyword evidence="7" id="KW-0770">Synapse</keyword>
<dbReference type="CDD" id="cd18997">
    <property type="entry name" value="LGIC_ECD_nAChR"/>
    <property type="match status" value="1"/>
</dbReference>
<evidence type="ECO:0000256" key="9">
    <source>
        <dbReference type="ARBA" id="ARBA00023136"/>
    </source>
</evidence>
<dbReference type="Gene3D" id="2.70.170.10">
    <property type="entry name" value="Neurotransmitter-gated ion-channel ligand-binding domain"/>
    <property type="match status" value="1"/>
</dbReference>
<comment type="similarity">
    <text evidence="1">Belongs to the ligand-gated ion channel (TC 1.A.9) family. Acetylcholine receptor (TC 1.A.9.1) subfamily.</text>
</comment>
<evidence type="ECO:0000256" key="1">
    <source>
        <dbReference type="ARBA" id="ARBA00009237"/>
    </source>
</evidence>
<keyword evidence="9 17" id="KW-0472">Membrane</keyword>
<evidence type="ECO:0000256" key="4">
    <source>
        <dbReference type="ARBA" id="ARBA00022692"/>
    </source>
</evidence>
<dbReference type="Proteomes" id="UP000095284">
    <property type="component" value="Unplaced"/>
</dbReference>
<keyword evidence="4 17" id="KW-0812">Transmembrane</keyword>
<evidence type="ECO:0000256" key="10">
    <source>
        <dbReference type="ARBA" id="ARBA00023157"/>
    </source>
</evidence>
<evidence type="ECO:0000259" key="18">
    <source>
        <dbReference type="Pfam" id="PF02931"/>
    </source>
</evidence>
<keyword evidence="8 17" id="KW-0406">Ion transport</keyword>
<evidence type="ECO:0000256" key="7">
    <source>
        <dbReference type="ARBA" id="ARBA00023018"/>
    </source>
</evidence>
<dbReference type="Gene3D" id="1.20.58.390">
    <property type="entry name" value="Neurotransmitter-gated ion-channel transmembrane domain"/>
    <property type="match status" value="2"/>
</dbReference>
<dbReference type="Pfam" id="PF02932">
    <property type="entry name" value="Neur_chan_memb"/>
    <property type="match status" value="1"/>
</dbReference>
<reference evidence="21" key="1">
    <citation type="submission" date="2016-11" db="UniProtKB">
        <authorList>
            <consortium name="WormBaseParasite"/>
        </authorList>
    </citation>
    <scope>IDENTIFICATION</scope>
</reference>
<dbReference type="InterPro" id="IPR036734">
    <property type="entry name" value="Neur_chan_lig-bd_sf"/>
</dbReference>
<evidence type="ECO:0000313" key="21">
    <source>
        <dbReference type="WBParaSite" id="BXY_0476700.1"/>
    </source>
</evidence>
<keyword evidence="13" id="KW-0628">Postsynaptic cell membrane</keyword>
<proteinExistence type="inferred from homology"/>